<evidence type="ECO:0000256" key="6">
    <source>
        <dbReference type="ARBA" id="ARBA00023125"/>
    </source>
</evidence>
<dbReference type="Pfam" id="PF00072">
    <property type="entry name" value="Response_reg"/>
    <property type="match status" value="1"/>
</dbReference>
<dbReference type="PANTHER" id="PTHR48111:SF50">
    <property type="entry name" value="KDP OPERON TRANSCRIPTIONAL REGULATORY PROTEIN KDPE"/>
    <property type="match status" value="1"/>
</dbReference>
<dbReference type="InterPro" id="IPR039420">
    <property type="entry name" value="WalR-like"/>
</dbReference>
<evidence type="ECO:0000256" key="9">
    <source>
        <dbReference type="PROSITE-ProRule" id="PRU01091"/>
    </source>
</evidence>
<keyword evidence="4" id="KW-0902">Two-component regulatory system</keyword>
<reference evidence="14" key="1">
    <citation type="submission" date="2016-10" db="EMBL/GenBank/DDBJ databases">
        <authorList>
            <person name="Varghese N."/>
        </authorList>
    </citation>
    <scope>NUCLEOTIDE SEQUENCE [LARGE SCALE GENOMIC DNA]</scope>
    <source>
        <strain evidence="14">DSM 12489</strain>
    </source>
</reference>
<feature type="modified residue" description="4-aspartylphosphate" evidence="8">
    <location>
        <position position="55"/>
    </location>
</feature>
<dbReference type="Proteomes" id="UP000182589">
    <property type="component" value="Unassembled WGS sequence"/>
</dbReference>
<dbReference type="CDD" id="cd17620">
    <property type="entry name" value="REC_OmpR_KdpE-like"/>
    <property type="match status" value="1"/>
</dbReference>
<accession>A0A1H2Y3I6</accession>
<evidence type="ECO:0000256" key="3">
    <source>
        <dbReference type="ARBA" id="ARBA00022553"/>
    </source>
</evidence>
<comment type="subcellular location">
    <subcellularLocation>
        <location evidence="1">Cytoplasm</location>
    </subcellularLocation>
</comment>
<dbReference type="GO" id="GO:0005829">
    <property type="term" value="C:cytosol"/>
    <property type="evidence" value="ECO:0007669"/>
    <property type="project" value="TreeGrafter"/>
</dbReference>
<dbReference type="AlphaFoldDB" id="A0A1H2Y3I6"/>
<dbReference type="PROSITE" id="PS51755">
    <property type="entry name" value="OMPR_PHOB"/>
    <property type="match status" value="1"/>
</dbReference>
<evidence type="ECO:0000256" key="4">
    <source>
        <dbReference type="ARBA" id="ARBA00023012"/>
    </source>
</evidence>
<keyword evidence="3 8" id="KW-0597">Phosphoprotein</keyword>
<feature type="domain" description="OmpR/PhoB-type" evidence="11">
    <location>
        <begin position="128"/>
        <end position="228"/>
    </location>
</feature>
<evidence type="ECO:0000256" key="1">
    <source>
        <dbReference type="ARBA" id="ARBA00004496"/>
    </source>
</evidence>
<evidence type="ECO:0000256" key="8">
    <source>
        <dbReference type="PROSITE-ProRule" id="PRU00169"/>
    </source>
</evidence>
<evidence type="ECO:0000313" key="13">
    <source>
        <dbReference type="EMBL" id="SDW99752.1"/>
    </source>
</evidence>
<feature type="domain" description="Response regulatory" evidence="10">
    <location>
        <begin position="6"/>
        <end position="119"/>
    </location>
</feature>
<dbReference type="Gene3D" id="1.10.10.10">
    <property type="entry name" value="Winged helix-like DNA-binding domain superfamily/Winged helix DNA-binding domain"/>
    <property type="match status" value="1"/>
</dbReference>
<dbReference type="GO" id="GO:0042802">
    <property type="term" value="F:identical protein binding"/>
    <property type="evidence" value="ECO:0007669"/>
    <property type="project" value="UniProtKB-ARBA"/>
</dbReference>
<name>A0A1H2Y3I6_9BACL</name>
<dbReference type="SUPFAM" id="SSF52172">
    <property type="entry name" value="CheY-like"/>
    <property type="match status" value="1"/>
</dbReference>
<reference evidence="13" key="2">
    <citation type="submission" date="2016-10" db="EMBL/GenBank/DDBJ databases">
        <authorList>
            <person name="de Groot N.N."/>
        </authorList>
    </citation>
    <scope>NUCLEOTIDE SEQUENCE [LARGE SCALE GENOMIC DNA]</scope>
    <source>
        <strain evidence="13">DSM 12489</strain>
    </source>
</reference>
<sequence length="232" mass="26007">MSQGAKILVVDDEHAILRLMHLALKGHGYQVLEAETGEQALIEASTKRPDLAVIDWGLPDLEGIDVLLRLREWSRIPVIMLTVRDAEQDKIAALDAGADDYVVKPFGMGELLARIRVALRHAAKGDLEPVIDAGGLTINLAERRVELYGTPVRLTPIEYDLLKVLAQHAGKVVTQRQLLRQVWRDIDPDNAAHYLRVYIGHLRKKIEDDATRPWRIITEPGVGYRLVTEAPQ</sequence>
<reference evidence="12" key="3">
    <citation type="submission" date="2023-02" db="EMBL/GenBank/DDBJ databases">
        <title>Proposal of a novel subspecies: Alicyclobacillus hesperidum subspecies aegle.</title>
        <authorList>
            <person name="Goto K."/>
            <person name="Fujii T."/>
            <person name="Yasui K."/>
            <person name="Mochida K."/>
            <person name="Kato-Tanaka Y."/>
            <person name="Morohoshi S."/>
            <person name="An S.Y."/>
            <person name="Kasai H."/>
            <person name="Yokota A."/>
        </authorList>
    </citation>
    <scope>NUCLEOTIDE SEQUENCE</scope>
    <source>
        <strain evidence="12">DSM 12766</strain>
    </source>
</reference>
<gene>
    <name evidence="12" type="primary">kdpE</name>
    <name evidence="12" type="ORF">Heshes_26080</name>
    <name evidence="13" type="ORF">SAMN04489725_1286</name>
</gene>
<evidence type="ECO:0000259" key="11">
    <source>
        <dbReference type="PROSITE" id="PS51755"/>
    </source>
</evidence>
<evidence type="ECO:0000313" key="12">
    <source>
        <dbReference type="EMBL" id="GLV14923.1"/>
    </source>
</evidence>
<dbReference type="CDD" id="cd00383">
    <property type="entry name" value="trans_reg_C"/>
    <property type="match status" value="1"/>
</dbReference>
<keyword evidence="7" id="KW-0804">Transcription</keyword>
<dbReference type="Pfam" id="PF00486">
    <property type="entry name" value="Trans_reg_C"/>
    <property type="match status" value="1"/>
</dbReference>
<dbReference type="Proteomes" id="UP001157137">
    <property type="component" value="Unassembled WGS sequence"/>
</dbReference>
<evidence type="ECO:0000256" key="7">
    <source>
        <dbReference type="ARBA" id="ARBA00023163"/>
    </source>
</evidence>
<keyword evidence="6 9" id="KW-0238">DNA-binding</keyword>
<dbReference type="SMART" id="SM00862">
    <property type="entry name" value="Trans_reg_C"/>
    <property type="match status" value="1"/>
</dbReference>
<evidence type="ECO:0000259" key="10">
    <source>
        <dbReference type="PROSITE" id="PS50110"/>
    </source>
</evidence>
<proteinExistence type="predicted"/>
<dbReference type="GO" id="GO:0000987">
    <property type="term" value="F:cis-regulatory region sequence-specific DNA binding"/>
    <property type="evidence" value="ECO:0007669"/>
    <property type="project" value="UniProtKB-ARBA"/>
</dbReference>
<dbReference type="GO" id="GO:0045893">
    <property type="term" value="P:positive regulation of DNA-templated transcription"/>
    <property type="evidence" value="ECO:0007669"/>
    <property type="project" value="UniProtKB-ARBA"/>
</dbReference>
<dbReference type="InterPro" id="IPR001867">
    <property type="entry name" value="OmpR/PhoB-type_DNA-bd"/>
</dbReference>
<evidence type="ECO:0000313" key="14">
    <source>
        <dbReference type="Proteomes" id="UP000182589"/>
    </source>
</evidence>
<dbReference type="Gene3D" id="3.40.50.2300">
    <property type="match status" value="1"/>
</dbReference>
<protein>
    <submittedName>
        <fullName evidence="12">DNA-binding response regulator</fullName>
    </submittedName>
    <submittedName>
        <fullName evidence="13">Two-component system, OmpR family, KDP operon response regulator KdpE</fullName>
    </submittedName>
</protein>
<keyword evidence="2" id="KW-0963">Cytoplasm</keyword>
<feature type="DNA-binding region" description="OmpR/PhoB-type" evidence="9">
    <location>
        <begin position="128"/>
        <end position="228"/>
    </location>
</feature>
<dbReference type="InterPro" id="IPR036388">
    <property type="entry name" value="WH-like_DNA-bd_sf"/>
</dbReference>
<evidence type="ECO:0000256" key="5">
    <source>
        <dbReference type="ARBA" id="ARBA00023015"/>
    </source>
</evidence>
<dbReference type="GO" id="GO:0032993">
    <property type="term" value="C:protein-DNA complex"/>
    <property type="evidence" value="ECO:0007669"/>
    <property type="project" value="TreeGrafter"/>
</dbReference>
<organism evidence="13 14">
    <name type="scientific">Alicyclobacillus hesperidum</name>
    <dbReference type="NCBI Taxonomy" id="89784"/>
    <lineage>
        <taxon>Bacteria</taxon>
        <taxon>Bacillati</taxon>
        <taxon>Bacillota</taxon>
        <taxon>Bacilli</taxon>
        <taxon>Bacillales</taxon>
        <taxon>Alicyclobacillaceae</taxon>
        <taxon>Alicyclobacillus</taxon>
    </lineage>
</organism>
<dbReference type="Gene3D" id="6.10.250.690">
    <property type="match status" value="1"/>
</dbReference>
<dbReference type="EMBL" id="FNOJ01000028">
    <property type="protein sequence ID" value="SDW99752.1"/>
    <property type="molecule type" value="Genomic_DNA"/>
</dbReference>
<dbReference type="PANTHER" id="PTHR48111">
    <property type="entry name" value="REGULATOR OF RPOS"/>
    <property type="match status" value="1"/>
</dbReference>
<dbReference type="PROSITE" id="PS50110">
    <property type="entry name" value="RESPONSE_REGULATORY"/>
    <property type="match status" value="1"/>
</dbReference>
<dbReference type="EMBL" id="BSRA01000020">
    <property type="protein sequence ID" value="GLV14923.1"/>
    <property type="molecule type" value="Genomic_DNA"/>
</dbReference>
<evidence type="ECO:0000256" key="2">
    <source>
        <dbReference type="ARBA" id="ARBA00022490"/>
    </source>
</evidence>
<dbReference type="SMART" id="SM00448">
    <property type="entry name" value="REC"/>
    <property type="match status" value="1"/>
</dbReference>
<dbReference type="STRING" id="89784.SAMN04489725_1286"/>
<dbReference type="InterPro" id="IPR011006">
    <property type="entry name" value="CheY-like_superfamily"/>
</dbReference>
<dbReference type="FunFam" id="3.40.50.2300:FF:000021">
    <property type="entry name" value="Two-component system response regulator KdpE"/>
    <property type="match status" value="1"/>
</dbReference>
<keyword evidence="5" id="KW-0805">Transcription regulation</keyword>
<dbReference type="InterPro" id="IPR001789">
    <property type="entry name" value="Sig_transdc_resp-reg_receiver"/>
</dbReference>
<keyword evidence="14" id="KW-1185">Reference proteome</keyword>
<dbReference type="GO" id="GO:0000156">
    <property type="term" value="F:phosphorelay response regulator activity"/>
    <property type="evidence" value="ECO:0007669"/>
    <property type="project" value="TreeGrafter"/>
</dbReference>